<keyword evidence="3" id="KW-0521">NADP</keyword>
<dbReference type="InterPro" id="IPR013785">
    <property type="entry name" value="Aldolase_TIM"/>
</dbReference>
<dbReference type="AlphaFoldDB" id="A0AAX3ZCW5"/>
<evidence type="ECO:0000256" key="4">
    <source>
        <dbReference type="ARBA" id="ARBA00023002"/>
    </source>
</evidence>
<proteinExistence type="predicted"/>
<evidence type="ECO:0000256" key="6">
    <source>
        <dbReference type="PIRSR" id="PIRSR000130-3"/>
    </source>
</evidence>
<name>A0AAX3ZCW5_STRRO</name>
<organism evidence="9 10">
    <name type="scientific">Streptomyces rochei</name>
    <name type="common">Streptomyces parvullus</name>
    <dbReference type="NCBI Taxonomy" id="1928"/>
    <lineage>
        <taxon>Bacteria</taxon>
        <taxon>Bacillati</taxon>
        <taxon>Actinomycetota</taxon>
        <taxon>Actinomycetes</taxon>
        <taxon>Kitasatosporales</taxon>
        <taxon>Streptomycetaceae</taxon>
        <taxon>Streptomyces</taxon>
        <taxon>Streptomyces rochei group</taxon>
    </lineage>
</organism>
<dbReference type="GO" id="GO:0005829">
    <property type="term" value="C:cytosol"/>
    <property type="evidence" value="ECO:0007669"/>
    <property type="project" value="TreeGrafter"/>
</dbReference>
<dbReference type="SUPFAM" id="SSF54631">
    <property type="entry name" value="CBS-domain pair"/>
    <property type="match status" value="1"/>
</dbReference>
<evidence type="ECO:0000256" key="3">
    <source>
        <dbReference type="ARBA" id="ARBA00022857"/>
    </source>
</evidence>
<dbReference type="InterPro" id="IPR046342">
    <property type="entry name" value="CBS_dom_sf"/>
</dbReference>
<accession>A0AAX3ZCW5</accession>
<dbReference type="PANTHER" id="PTHR43170:SF5">
    <property type="entry name" value="GMP REDUCTASE"/>
    <property type="match status" value="1"/>
</dbReference>
<dbReference type="GO" id="GO:0003938">
    <property type="term" value="F:IMP dehydrogenase activity"/>
    <property type="evidence" value="ECO:0007669"/>
    <property type="project" value="InterPro"/>
</dbReference>
<feature type="binding site" description="in other chain" evidence="7">
    <location>
        <position position="298"/>
    </location>
    <ligand>
        <name>K(+)</name>
        <dbReference type="ChEBI" id="CHEBI:29103"/>
        <note>ligand shared between two tetrameric partners</note>
    </ligand>
</feature>
<keyword evidence="7" id="KW-0630">Potassium</keyword>
<sequence length="478" mass="50207">MRYAVQVPTRGEFTFADVFLLPQDYQGGSRHHVDLTPDDPPDTRLPLVSADMLAVTGRRVAETMARRGGLGVFSHDLDEQYVGEAIRSVKSAHPVWETAPTVSADASVTASRHLAGRFGHGQLVVTDGQGDAVGAVSELRLLGAEGHTRVGDLAEEPMTLSEDTDPREAFLRMTSHGAAMALVRTAGRAGTVATPRGAIRSMLFPPALDARGRLLTAVAVGMTQGAVSRAKALIEHGADVVVLHTPHAAQEPARRTVAALREALGDRTLVAGVAVTGEATEALIAAGTDVVKIGLGGGAMCTTRMMTAVGRPQFSAIVECAEVARGLGRSIWSDGGVRHPRDVVLALAAGASSVMVGSWFSRTLESPPPLMTGEDGQRYKECFGIASRRAVGARSSGLDPVEQALASYFEEGISNSRLRLDPERLGLEDVIDHIAAGLRSGCTYTGATSLPELRERAVVGVHHSAAGYAEGAPLPQGW</sequence>
<dbReference type="SUPFAM" id="SSF51412">
    <property type="entry name" value="Inosine monophosphate dehydrogenase (IMPDH)"/>
    <property type="match status" value="1"/>
</dbReference>
<dbReference type="InterPro" id="IPR050139">
    <property type="entry name" value="GMP_reductase"/>
</dbReference>
<feature type="domain" description="IMP dehydrogenase/GMP reductase" evidence="8">
    <location>
        <begin position="13"/>
        <end position="473"/>
    </location>
</feature>
<dbReference type="InterPro" id="IPR005990">
    <property type="entry name" value="IMP_DH"/>
</dbReference>
<dbReference type="EC" id="1.7.1.7" evidence="1"/>
<keyword evidence="5" id="KW-0129">CBS domain</keyword>
<dbReference type="GeneID" id="90940454"/>
<dbReference type="PANTHER" id="PTHR43170">
    <property type="entry name" value="GMP REDUCTASE"/>
    <property type="match status" value="1"/>
</dbReference>
<dbReference type="InterPro" id="IPR001093">
    <property type="entry name" value="IMP_DH_GMPRt"/>
</dbReference>
<dbReference type="RefSeq" id="WP_306691445.1">
    <property type="nucleotide sequence ID" value="NZ_CP121271.1"/>
</dbReference>
<feature type="binding site" description="in other chain" evidence="7">
    <location>
        <position position="296"/>
    </location>
    <ligand>
        <name>K(+)</name>
        <dbReference type="ChEBI" id="CHEBI:29103"/>
        <note>ligand shared between two tetrameric partners</note>
    </ligand>
</feature>
<evidence type="ECO:0000256" key="5">
    <source>
        <dbReference type="ARBA" id="ARBA00023122"/>
    </source>
</evidence>
<keyword evidence="6" id="KW-0520">NAD</keyword>
<evidence type="ECO:0000256" key="2">
    <source>
        <dbReference type="ARBA" id="ARBA00015800"/>
    </source>
</evidence>
<feature type="binding site" description="in other chain" evidence="7">
    <location>
        <position position="301"/>
    </location>
    <ligand>
        <name>K(+)</name>
        <dbReference type="ChEBI" id="CHEBI:29103"/>
        <note>ligand shared between two tetrameric partners</note>
    </ligand>
</feature>
<evidence type="ECO:0000256" key="7">
    <source>
        <dbReference type="PIRSR" id="PIRSR000130-4"/>
    </source>
</evidence>
<evidence type="ECO:0000256" key="1">
    <source>
        <dbReference type="ARBA" id="ARBA00012678"/>
    </source>
</evidence>
<reference evidence="9" key="1">
    <citation type="submission" date="2023-03" db="EMBL/GenBank/DDBJ databases">
        <title>Borrelidin-producing and root-colonizing Streptomyces rochei is a potent biopesticide for soil-borne oomycete-caused plant diseases.</title>
        <authorList>
            <person name="Zhou D."/>
            <person name="Wang X."/>
            <person name="Navarro-Munoz J.C."/>
            <person name="Li W."/>
            <person name="Li J."/>
            <person name="Jiu M."/>
            <person name="Deng S."/>
            <person name="Ye Y."/>
            <person name="Daly P."/>
            <person name="Wei L."/>
        </authorList>
    </citation>
    <scope>NUCLEOTIDE SEQUENCE</scope>
    <source>
        <strain evidence="9">JK1</strain>
    </source>
</reference>
<evidence type="ECO:0000259" key="8">
    <source>
        <dbReference type="Pfam" id="PF00478"/>
    </source>
</evidence>
<dbReference type="SMART" id="SM01240">
    <property type="entry name" value="IMPDH"/>
    <property type="match status" value="1"/>
</dbReference>
<dbReference type="EMBL" id="CP121271">
    <property type="protein sequence ID" value="WMC84137.1"/>
    <property type="molecule type" value="Genomic_DNA"/>
</dbReference>
<protein>
    <recommendedName>
        <fullName evidence="2">GMP reductase</fullName>
        <ecNumber evidence="1">1.7.1.7</ecNumber>
    </recommendedName>
</protein>
<dbReference type="CDD" id="cd00381">
    <property type="entry name" value="IMPDH"/>
    <property type="match status" value="1"/>
</dbReference>
<dbReference type="Proteomes" id="UP001231701">
    <property type="component" value="Chromosome"/>
</dbReference>
<dbReference type="PIRSF" id="PIRSF000130">
    <property type="entry name" value="IMPDH"/>
    <property type="match status" value="1"/>
</dbReference>
<evidence type="ECO:0000313" key="10">
    <source>
        <dbReference type="Proteomes" id="UP001231701"/>
    </source>
</evidence>
<dbReference type="Pfam" id="PF00478">
    <property type="entry name" value="IMPDH"/>
    <property type="match status" value="1"/>
</dbReference>
<gene>
    <name evidence="9" type="ORF">P7W03_00475</name>
</gene>
<evidence type="ECO:0000313" key="9">
    <source>
        <dbReference type="EMBL" id="WMC84137.1"/>
    </source>
</evidence>
<keyword evidence="4 9" id="KW-0560">Oxidoreductase</keyword>
<dbReference type="GO" id="GO:0006164">
    <property type="term" value="P:purine nucleotide biosynthetic process"/>
    <property type="evidence" value="ECO:0007669"/>
    <property type="project" value="InterPro"/>
</dbReference>
<dbReference type="GO" id="GO:0003920">
    <property type="term" value="F:GMP reductase activity"/>
    <property type="evidence" value="ECO:0007669"/>
    <property type="project" value="UniProtKB-EC"/>
</dbReference>
<dbReference type="Gene3D" id="3.20.20.70">
    <property type="entry name" value="Aldolase class I"/>
    <property type="match status" value="1"/>
</dbReference>
<feature type="binding site" evidence="6">
    <location>
        <begin position="294"/>
        <end position="296"/>
    </location>
    <ligand>
        <name>NAD(+)</name>
        <dbReference type="ChEBI" id="CHEBI:57540"/>
    </ligand>
</feature>